<evidence type="ECO:0000313" key="11">
    <source>
        <dbReference type="EMBL" id="MDR9898183.1"/>
    </source>
</evidence>
<protein>
    <recommendedName>
        <fullName evidence="8">Circadian input-output histidine kinase CikA</fullName>
        <ecNumber evidence="3">2.7.13.3</ecNumber>
    </recommendedName>
</protein>
<evidence type="ECO:0000256" key="6">
    <source>
        <dbReference type="ARBA" id="ARBA00022777"/>
    </source>
</evidence>
<evidence type="ECO:0000256" key="9">
    <source>
        <dbReference type="SAM" id="Coils"/>
    </source>
</evidence>
<evidence type="ECO:0000256" key="2">
    <source>
        <dbReference type="ARBA" id="ARBA00006402"/>
    </source>
</evidence>
<evidence type="ECO:0000256" key="7">
    <source>
        <dbReference type="ARBA" id="ARBA00023012"/>
    </source>
</evidence>
<dbReference type="PRINTS" id="PR00344">
    <property type="entry name" value="BCTRLSENSOR"/>
</dbReference>
<keyword evidence="6" id="KW-0418">Kinase</keyword>
<dbReference type="SMART" id="SM00388">
    <property type="entry name" value="HisKA"/>
    <property type="match status" value="1"/>
</dbReference>
<dbReference type="CDD" id="cd16922">
    <property type="entry name" value="HATPase_EvgS-ArcB-TorS-like"/>
    <property type="match status" value="1"/>
</dbReference>
<dbReference type="InterPro" id="IPR036097">
    <property type="entry name" value="HisK_dim/P_sf"/>
</dbReference>
<dbReference type="Gene3D" id="1.10.287.130">
    <property type="match status" value="1"/>
</dbReference>
<dbReference type="Gene3D" id="3.30.565.10">
    <property type="entry name" value="Histidine kinase-like ATPase, C-terminal domain"/>
    <property type="match status" value="1"/>
</dbReference>
<dbReference type="EMBL" id="JAALHA020000016">
    <property type="protein sequence ID" value="MDR9898183.1"/>
    <property type="molecule type" value="Genomic_DNA"/>
</dbReference>
<dbReference type="PROSITE" id="PS50109">
    <property type="entry name" value="HIS_KIN"/>
    <property type="match status" value="1"/>
</dbReference>
<reference evidence="12" key="1">
    <citation type="journal article" date="2021" name="Science">
        <title>Hunting the eagle killer: A cyanobacterial neurotoxin causes vacuolar myelinopathy.</title>
        <authorList>
            <person name="Breinlinger S."/>
            <person name="Phillips T.J."/>
            <person name="Haram B.N."/>
            <person name="Mares J."/>
            <person name="Martinez Yerena J.A."/>
            <person name="Hrouzek P."/>
            <person name="Sobotka R."/>
            <person name="Henderson W.M."/>
            <person name="Schmieder P."/>
            <person name="Williams S.M."/>
            <person name="Lauderdale J.D."/>
            <person name="Wilde H.D."/>
            <person name="Gerrin W."/>
            <person name="Kust A."/>
            <person name="Washington J.W."/>
            <person name="Wagner C."/>
            <person name="Geier B."/>
            <person name="Liebeke M."/>
            <person name="Enke H."/>
            <person name="Niedermeyer T.H.J."/>
            <person name="Wilde S.B."/>
        </authorList>
    </citation>
    <scope>NUCLEOTIDE SEQUENCE [LARGE SCALE GENOMIC DNA]</scope>
    <source>
        <strain evidence="12">Thurmond2011</strain>
    </source>
</reference>
<comment type="catalytic activity">
    <reaction evidence="1">
        <text>ATP + protein L-histidine = ADP + protein N-phospho-L-histidine.</text>
        <dbReference type="EC" id="2.7.13.3"/>
    </reaction>
</comment>
<keyword evidence="11" id="KW-0547">Nucleotide-binding</keyword>
<name>A0AAP5IEF8_9CYAN</name>
<evidence type="ECO:0000256" key="4">
    <source>
        <dbReference type="ARBA" id="ARBA00022553"/>
    </source>
</evidence>
<evidence type="ECO:0000259" key="10">
    <source>
        <dbReference type="PROSITE" id="PS50109"/>
    </source>
</evidence>
<evidence type="ECO:0000256" key="1">
    <source>
        <dbReference type="ARBA" id="ARBA00000085"/>
    </source>
</evidence>
<dbReference type="PANTHER" id="PTHR43711:SF26">
    <property type="entry name" value="SENSOR HISTIDINE KINASE RCSC"/>
    <property type="match status" value="1"/>
</dbReference>
<accession>A0AAP5IEF8</accession>
<dbReference type="InterPro" id="IPR050736">
    <property type="entry name" value="Sensor_HK_Regulatory"/>
</dbReference>
<dbReference type="GO" id="GO:0000155">
    <property type="term" value="F:phosphorelay sensor kinase activity"/>
    <property type="evidence" value="ECO:0007669"/>
    <property type="project" value="InterPro"/>
</dbReference>
<dbReference type="InterPro" id="IPR003661">
    <property type="entry name" value="HisK_dim/P_dom"/>
</dbReference>
<dbReference type="FunFam" id="3.30.565.10:FF:000010">
    <property type="entry name" value="Sensor histidine kinase RcsC"/>
    <property type="match status" value="1"/>
</dbReference>
<evidence type="ECO:0000256" key="8">
    <source>
        <dbReference type="ARBA" id="ARBA00074306"/>
    </source>
</evidence>
<dbReference type="PANTHER" id="PTHR43711">
    <property type="entry name" value="TWO-COMPONENT HISTIDINE KINASE"/>
    <property type="match status" value="1"/>
</dbReference>
<gene>
    <name evidence="11" type="ORF">G7B40_027005</name>
</gene>
<dbReference type="InterPro" id="IPR036890">
    <property type="entry name" value="HATPase_C_sf"/>
</dbReference>
<comment type="caution">
    <text evidence="11">The sequence shown here is derived from an EMBL/GenBank/DDBJ whole genome shotgun (WGS) entry which is preliminary data.</text>
</comment>
<dbReference type="InterPro" id="IPR005467">
    <property type="entry name" value="His_kinase_dom"/>
</dbReference>
<evidence type="ECO:0000313" key="12">
    <source>
        <dbReference type="Proteomes" id="UP000667802"/>
    </source>
</evidence>
<dbReference type="Pfam" id="PF00512">
    <property type="entry name" value="HisKA"/>
    <property type="match status" value="1"/>
</dbReference>
<dbReference type="AlphaFoldDB" id="A0AAP5IEF8"/>
<dbReference type="RefSeq" id="WP_208352571.1">
    <property type="nucleotide sequence ID" value="NZ_JAALHA020000016.1"/>
</dbReference>
<comment type="similarity">
    <text evidence="2">In the N-terminal section; belongs to the phytochrome family.</text>
</comment>
<proteinExistence type="inferred from homology"/>
<evidence type="ECO:0000256" key="3">
    <source>
        <dbReference type="ARBA" id="ARBA00012438"/>
    </source>
</evidence>
<organism evidence="11 12">
    <name type="scientific">Aetokthonos hydrillicola Thurmond2011</name>
    <dbReference type="NCBI Taxonomy" id="2712845"/>
    <lineage>
        <taxon>Bacteria</taxon>
        <taxon>Bacillati</taxon>
        <taxon>Cyanobacteriota</taxon>
        <taxon>Cyanophyceae</taxon>
        <taxon>Nostocales</taxon>
        <taxon>Hapalosiphonaceae</taxon>
        <taxon>Aetokthonos</taxon>
    </lineage>
</organism>
<dbReference type="InterPro" id="IPR004358">
    <property type="entry name" value="Sig_transdc_His_kin-like_C"/>
</dbReference>
<dbReference type="Pfam" id="PF02518">
    <property type="entry name" value="HATPase_c"/>
    <property type="match status" value="1"/>
</dbReference>
<feature type="coiled-coil region" evidence="9">
    <location>
        <begin position="53"/>
        <end position="101"/>
    </location>
</feature>
<keyword evidence="4" id="KW-0597">Phosphoprotein</keyword>
<dbReference type="CDD" id="cd00082">
    <property type="entry name" value="HisKA"/>
    <property type="match status" value="1"/>
</dbReference>
<dbReference type="InterPro" id="IPR003594">
    <property type="entry name" value="HATPase_dom"/>
</dbReference>
<keyword evidence="5" id="KW-0808">Transferase</keyword>
<keyword evidence="12" id="KW-1185">Reference proteome</keyword>
<dbReference type="SUPFAM" id="SSF47384">
    <property type="entry name" value="Homodimeric domain of signal transducing histidine kinase"/>
    <property type="match status" value="1"/>
</dbReference>
<dbReference type="SUPFAM" id="SSF55874">
    <property type="entry name" value="ATPase domain of HSP90 chaperone/DNA topoisomerase II/histidine kinase"/>
    <property type="match status" value="1"/>
</dbReference>
<sequence length="332" mass="37736">MVEFVNKKEKLCQGSLLDPSKEVFGNWENSYAFHIQQNLLNVVRQFITIALTNAKTLKALKEKEQQLARQNEILLQKNRELEQKQQQINLQKLEILEAQQIKDQFISNTSHELRTPLNIILGLSQVLLRQRNSSLSQKQQDMVQRILNNGNQLLAKIDDLLYFNKVETGYVSFKLEELSLTNLIVKAINEHIFTAEKKKLSLNFNINLENPIIVNDAIRLKQIVNRLLANAIKFTETGSIEVKVWEISKDRIAIAVIDSGIGIAESDLEKIFEQFCQVDQTTTRKYSGTGLGLAITKSLVEILQGTISVTSTLGQGSTFVIELPRFVKNKLS</sequence>
<evidence type="ECO:0000256" key="5">
    <source>
        <dbReference type="ARBA" id="ARBA00022679"/>
    </source>
</evidence>
<dbReference type="GO" id="GO:0005524">
    <property type="term" value="F:ATP binding"/>
    <property type="evidence" value="ECO:0007669"/>
    <property type="project" value="UniProtKB-KW"/>
</dbReference>
<keyword evidence="11" id="KW-0067">ATP-binding</keyword>
<dbReference type="EC" id="2.7.13.3" evidence="3"/>
<feature type="domain" description="Histidine kinase" evidence="10">
    <location>
        <begin position="108"/>
        <end position="327"/>
    </location>
</feature>
<keyword evidence="7" id="KW-0902">Two-component regulatory system</keyword>
<keyword evidence="9" id="KW-0175">Coiled coil</keyword>
<dbReference type="Proteomes" id="UP000667802">
    <property type="component" value="Unassembled WGS sequence"/>
</dbReference>
<dbReference type="SMART" id="SM00387">
    <property type="entry name" value="HATPase_c"/>
    <property type="match status" value="1"/>
</dbReference>